<comment type="caution">
    <text evidence="2">The sequence shown here is derived from an EMBL/GenBank/DDBJ whole genome shotgun (WGS) entry which is preliminary data.</text>
</comment>
<name>A0A7X5YKU2_9CAUL</name>
<feature type="domain" description="Polysaccharide pyruvyl transferase" evidence="1">
    <location>
        <begin position="17"/>
        <end position="290"/>
    </location>
</feature>
<organism evidence="2 3">
    <name type="scientific">Brevundimonas alba</name>
    <dbReference type="NCBI Taxonomy" id="74314"/>
    <lineage>
        <taxon>Bacteria</taxon>
        <taxon>Pseudomonadati</taxon>
        <taxon>Pseudomonadota</taxon>
        <taxon>Alphaproteobacteria</taxon>
        <taxon>Caulobacterales</taxon>
        <taxon>Caulobacteraceae</taxon>
        <taxon>Brevundimonas</taxon>
    </lineage>
</organism>
<gene>
    <name evidence="2" type="ORF">GGQ87_000603</name>
</gene>
<sequence length="356" mass="40170">MAKPRRVGVLTFHRCINYGSYWQARCLTEGLRRRGHDAVLLDHRSSWVNRAEWRCALQPMLPTRTPRADFPLYAEKTRRFFEAFEGLPLSEPFDLEAPQDAGAFDAVVVGSDEVWNFRHPWYAGRPLFFGEGLQADRLVAYAASFGNHDADDGLDPFWGGRLKAFSAIAVRDENSRRLVEAGLGQTPEIVLDPCLQFDDIARGTDENPWPDRVIVYGHSFAEWFKAAVRRWADERGVRLVSLGYRNDWADEQWITAGPEDFARAMASARAVITNFFHGCVFALVNARPFVTALTDYRVNKIRDLTARVGAGLRLVEEGSSAADYAAALDEPLEREITTRLAALRQRSEAYLDLALA</sequence>
<protein>
    <recommendedName>
        <fullName evidence="1">Polysaccharide pyruvyl transferase domain-containing protein</fullName>
    </recommendedName>
</protein>
<dbReference type="EMBL" id="JAATJM010000001">
    <property type="protein sequence ID" value="NJC40345.1"/>
    <property type="molecule type" value="Genomic_DNA"/>
</dbReference>
<proteinExistence type="predicted"/>
<dbReference type="RefSeq" id="WP_168045236.1">
    <property type="nucleotide sequence ID" value="NZ_JAATJM010000001.1"/>
</dbReference>
<dbReference type="Proteomes" id="UP000587415">
    <property type="component" value="Unassembled WGS sequence"/>
</dbReference>
<dbReference type="Pfam" id="PF04230">
    <property type="entry name" value="PS_pyruv_trans"/>
    <property type="match status" value="1"/>
</dbReference>
<evidence type="ECO:0000313" key="2">
    <source>
        <dbReference type="EMBL" id="NJC40345.1"/>
    </source>
</evidence>
<evidence type="ECO:0000313" key="3">
    <source>
        <dbReference type="Proteomes" id="UP000587415"/>
    </source>
</evidence>
<dbReference type="AlphaFoldDB" id="A0A7X5YKU2"/>
<keyword evidence="3" id="KW-1185">Reference proteome</keyword>
<reference evidence="2 3" key="1">
    <citation type="submission" date="2020-03" db="EMBL/GenBank/DDBJ databases">
        <title>Genomic Encyclopedia of Type Strains, Phase IV (KMG-IV): sequencing the most valuable type-strain genomes for metagenomic binning, comparative biology and taxonomic classification.</title>
        <authorList>
            <person name="Goeker M."/>
        </authorList>
    </citation>
    <scope>NUCLEOTIDE SEQUENCE [LARGE SCALE GENOMIC DNA]</scope>
    <source>
        <strain evidence="2 3">DSM 4736</strain>
    </source>
</reference>
<accession>A0A7X5YKU2</accession>
<dbReference type="InterPro" id="IPR007345">
    <property type="entry name" value="Polysacch_pyruvyl_Trfase"/>
</dbReference>
<evidence type="ECO:0000259" key="1">
    <source>
        <dbReference type="Pfam" id="PF04230"/>
    </source>
</evidence>